<proteinExistence type="predicted"/>
<keyword evidence="3" id="KW-1185">Reference proteome</keyword>
<name>A0A6A5YGL8_9PLEO</name>
<dbReference type="AlphaFoldDB" id="A0A6A5YGL8"/>
<dbReference type="EMBL" id="ML977365">
    <property type="protein sequence ID" value="KAF2106185.1"/>
    <property type="molecule type" value="Genomic_DNA"/>
</dbReference>
<feature type="chain" id="PRO_5025680309" evidence="1">
    <location>
        <begin position="24"/>
        <end position="192"/>
    </location>
</feature>
<gene>
    <name evidence="2" type="ORF">BDV96DRAFT_654899</name>
</gene>
<keyword evidence="1" id="KW-0732">Signal</keyword>
<dbReference type="OrthoDB" id="4153866at2759"/>
<evidence type="ECO:0000313" key="2">
    <source>
        <dbReference type="EMBL" id="KAF2106185.1"/>
    </source>
</evidence>
<sequence>MKSFTRQSLLAVAASTLLTCASTLPTLDALRPPIPGNSDLIKRGSITECNIWRSTDPHEDNGRLVDWMPIADSSPQQLGYESAVSLVCEDAASKPEIGFQQRASYTIGGQLDGGKHIMLSDGTFGVLTLWIDLAIFNEGFSLKPNAQKCKNALMKFADMMSPCYGSGRKDTIGGTFVDDDGVTYIARPEYAP</sequence>
<evidence type="ECO:0000313" key="3">
    <source>
        <dbReference type="Proteomes" id="UP000799770"/>
    </source>
</evidence>
<organism evidence="2 3">
    <name type="scientific">Lophiotrema nucula</name>
    <dbReference type="NCBI Taxonomy" id="690887"/>
    <lineage>
        <taxon>Eukaryota</taxon>
        <taxon>Fungi</taxon>
        <taxon>Dikarya</taxon>
        <taxon>Ascomycota</taxon>
        <taxon>Pezizomycotina</taxon>
        <taxon>Dothideomycetes</taxon>
        <taxon>Pleosporomycetidae</taxon>
        <taxon>Pleosporales</taxon>
        <taxon>Lophiotremataceae</taxon>
        <taxon>Lophiotrema</taxon>
    </lineage>
</organism>
<reference evidence="2" key="1">
    <citation type="journal article" date="2020" name="Stud. Mycol.">
        <title>101 Dothideomycetes genomes: a test case for predicting lifestyles and emergence of pathogens.</title>
        <authorList>
            <person name="Haridas S."/>
            <person name="Albert R."/>
            <person name="Binder M."/>
            <person name="Bloem J."/>
            <person name="Labutti K."/>
            <person name="Salamov A."/>
            <person name="Andreopoulos B."/>
            <person name="Baker S."/>
            <person name="Barry K."/>
            <person name="Bills G."/>
            <person name="Bluhm B."/>
            <person name="Cannon C."/>
            <person name="Castanera R."/>
            <person name="Culley D."/>
            <person name="Daum C."/>
            <person name="Ezra D."/>
            <person name="Gonzalez J."/>
            <person name="Henrissat B."/>
            <person name="Kuo A."/>
            <person name="Liang C."/>
            <person name="Lipzen A."/>
            <person name="Lutzoni F."/>
            <person name="Magnuson J."/>
            <person name="Mondo S."/>
            <person name="Nolan M."/>
            <person name="Ohm R."/>
            <person name="Pangilinan J."/>
            <person name="Park H.-J."/>
            <person name="Ramirez L."/>
            <person name="Alfaro M."/>
            <person name="Sun H."/>
            <person name="Tritt A."/>
            <person name="Yoshinaga Y."/>
            <person name="Zwiers L.-H."/>
            <person name="Turgeon B."/>
            <person name="Goodwin S."/>
            <person name="Spatafora J."/>
            <person name="Crous P."/>
            <person name="Grigoriev I."/>
        </authorList>
    </citation>
    <scope>NUCLEOTIDE SEQUENCE</scope>
    <source>
        <strain evidence="2">CBS 627.86</strain>
    </source>
</reference>
<accession>A0A6A5YGL8</accession>
<dbReference type="Proteomes" id="UP000799770">
    <property type="component" value="Unassembled WGS sequence"/>
</dbReference>
<protein>
    <submittedName>
        <fullName evidence="2">Uncharacterized protein</fullName>
    </submittedName>
</protein>
<evidence type="ECO:0000256" key="1">
    <source>
        <dbReference type="SAM" id="SignalP"/>
    </source>
</evidence>
<feature type="signal peptide" evidence="1">
    <location>
        <begin position="1"/>
        <end position="23"/>
    </location>
</feature>